<name>A0A0G4LYK8_VERLO</name>
<dbReference type="OrthoDB" id="4799593at2759"/>
<dbReference type="InterPro" id="IPR031755">
    <property type="entry name" value="Inhibitor_I66"/>
</dbReference>
<sequence length="157" mass="16888">MRQMSPALKQFLLISGAFTSLWILWSAFFNAAMDTLDFPFSIELGGASIAQAAGNAEEPVQAKTGAEAATFTLKDGRLSSGDFILGRYASEDRSFLPKPVLWFKKTDGDGPKVQRVTAKENDGSFQLIFSGAGLIVEDGQVFADLSGNDESKLVAKN</sequence>
<dbReference type="Gene3D" id="2.80.10.50">
    <property type="match status" value="1"/>
</dbReference>
<accession>A0A0G4LYK8</accession>
<evidence type="ECO:0000313" key="1">
    <source>
        <dbReference type="EMBL" id="CRK21694.1"/>
    </source>
</evidence>
<organism evidence="2 4">
    <name type="scientific">Verticillium longisporum</name>
    <name type="common">Verticillium dahliae var. longisporum</name>
    <dbReference type="NCBI Taxonomy" id="100787"/>
    <lineage>
        <taxon>Eukaryota</taxon>
        <taxon>Fungi</taxon>
        <taxon>Dikarya</taxon>
        <taxon>Ascomycota</taxon>
        <taxon>Pezizomycotina</taxon>
        <taxon>Sordariomycetes</taxon>
        <taxon>Hypocreomycetidae</taxon>
        <taxon>Glomerellales</taxon>
        <taxon>Plectosphaerellaceae</taxon>
        <taxon>Verticillium</taxon>
    </lineage>
</organism>
<dbReference type="EMBL" id="CVQI01012224">
    <property type="protein sequence ID" value="CRK21694.1"/>
    <property type="molecule type" value="Genomic_DNA"/>
</dbReference>
<reference evidence="3" key="2">
    <citation type="journal article" date="2021" name="Mol. Plant Pathol.">
        <title>A 20-kb lineage-specific genomic region tames virulence in pathogenic amphidiploid Verticillium longisporum.</title>
        <authorList>
            <person name="Harting R."/>
            <person name="Starke J."/>
            <person name="Kusch H."/>
            <person name="Poggeler S."/>
            <person name="Maurus I."/>
            <person name="Schluter R."/>
            <person name="Landesfeind M."/>
            <person name="Bulla I."/>
            <person name="Nowrousian M."/>
            <person name="de Jonge R."/>
            <person name="Stahlhut G."/>
            <person name="Hoff K.J."/>
            <person name="Asshauer K.P."/>
            <person name="Thurmer A."/>
            <person name="Stanke M."/>
            <person name="Daniel R."/>
            <person name="Morgenstern B."/>
            <person name="Thomma B.P.H.J."/>
            <person name="Kronstad J.W."/>
            <person name="Braus-Stromeyer S.A."/>
            <person name="Braus G.H."/>
        </authorList>
    </citation>
    <scope>NUCLEOTIDE SEQUENCE</scope>
    <source>
        <strain evidence="3">Vl32</strain>
    </source>
</reference>
<proteinExistence type="predicted"/>
<keyword evidence="4" id="KW-1185">Reference proteome</keyword>
<evidence type="ECO:0000313" key="5">
    <source>
        <dbReference type="Proteomes" id="UP000045706"/>
    </source>
</evidence>
<gene>
    <name evidence="2" type="ORF">BN1708_014711</name>
    <name evidence="1" type="ORF">BN1723_002809</name>
    <name evidence="3" type="ORF">HYQ45_015348</name>
</gene>
<reference evidence="4 5" key="1">
    <citation type="submission" date="2015-05" db="EMBL/GenBank/DDBJ databases">
        <authorList>
            <person name="Fogelqvist Johan"/>
        </authorList>
    </citation>
    <scope>NUCLEOTIDE SEQUENCE [LARGE SCALE GENOMIC DNA]</scope>
    <source>
        <strain evidence="2">VL1</strain>
        <strain evidence="1">VL2</strain>
    </source>
</reference>
<evidence type="ECO:0000313" key="2">
    <source>
        <dbReference type="EMBL" id="CRK27188.1"/>
    </source>
</evidence>
<dbReference type="EMBL" id="CVQH01020319">
    <property type="protein sequence ID" value="CRK27188.1"/>
    <property type="molecule type" value="Genomic_DNA"/>
</dbReference>
<dbReference type="Proteomes" id="UP000689129">
    <property type="component" value="Unassembled WGS sequence"/>
</dbReference>
<dbReference type="AlphaFoldDB" id="A0A0G4LYK8"/>
<evidence type="ECO:0000313" key="3">
    <source>
        <dbReference type="EMBL" id="KAG7118990.1"/>
    </source>
</evidence>
<dbReference type="Pfam" id="PF16850">
    <property type="entry name" value="Inhibitor_I66"/>
    <property type="match status" value="1"/>
</dbReference>
<evidence type="ECO:0000313" key="4">
    <source>
        <dbReference type="Proteomes" id="UP000044602"/>
    </source>
</evidence>
<dbReference type="Proteomes" id="UP000045706">
    <property type="component" value="Unassembled WGS sequence"/>
</dbReference>
<protein>
    <submittedName>
        <fullName evidence="2">Uncharacterized protein</fullName>
    </submittedName>
</protein>
<dbReference type="GO" id="GO:0004867">
    <property type="term" value="F:serine-type endopeptidase inhibitor activity"/>
    <property type="evidence" value="ECO:0007669"/>
    <property type="project" value="InterPro"/>
</dbReference>
<dbReference type="EMBL" id="JAEMWZ010000416">
    <property type="protein sequence ID" value="KAG7118990.1"/>
    <property type="molecule type" value="Genomic_DNA"/>
</dbReference>
<dbReference type="Proteomes" id="UP000044602">
    <property type="component" value="Unassembled WGS sequence"/>
</dbReference>